<evidence type="ECO:0000313" key="4">
    <source>
        <dbReference type="Proteomes" id="UP000016922"/>
    </source>
</evidence>
<gene>
    <name evidence="3" type="ORF">GLAREA_08481</name>
</gene>
<dbReference type="HOGENOM" id="CLU_702174_0_0_1"/>
<feature type="region of interest" description="Disordered" evidence="2">
    <location>
        <begin position="43"/>
        <end position="79"/>
    </location>
</feature>
<organism evidence="3 4">
    <name type="scientific">Glarea lozoyensis (strain ATCC 20868 / MF5171)</name>
    <dbReference type="NCBI Taxonomy" id="1116229"/>
    <lineage>
        <taxon>Eukaryota</taxon>
        <taxon>Fungi</taxon>
        <taxon>Dikarya</taxon>
        <taxon>Ascomycota</taxon>
        <taxon>Pezizomycotina</taxon>
        <taxon>Leotiomycetes</taxon>
        <taxon>Helotiales</taxon>
        <taxon>Helotiaceae</taxon>
        <taxon>Glarea</taxon>
    </lineage>
</organism>
<feature type="compositionally biased region" description="Low complexity" evidence="2">
    <location>
        <begin position="52"/>
        <end position="62"/>
    </location>
</feature>
<dbReference type="AlphaFoldDB" id="S3DD67"/>
<feature type="compositionally biased region" description="Polar residues" evidence="2">
    <location>
        <begin position="284"/>
        <end position="309"/>
    </location>
</feature>
<dbReference type="KEGG" id="glz:GLAREA_08481"/>
<accession>S3DD67</accession>
<dbReference type="Proteomes" id="UP000016922">
    <property type="component" value="Unassembled WGS sequence"/>
</dbReference>
<evidence type="ECO:0008006" key="5">
    <source>
        <dbReference type="Google" id="ProtNLM"/>
    </source>
</evidence>
<dbReference type="EMBL" id="KE145373">
    <property type="protein sequence ID" value="EPE24628.1"/>
    <property type="molecule type" value="Genomic_DNA"/>
</dbReference>
<feature type="compositionally biased region" description="Polar residues" evidence="2">
    <location>
        <begin position="251"/>
        <end position="274"/>
    </location>
</feature>
<dbReference type="InterPro" id="IPR036361">
    <property type="entry name" value="SAP_dom_sf"/>
</dbReference>
<evidence type="ECO:0000256" key="1">
    <source>
        <dbReference type="SAM" id="Coils"/>
    </source>
</evidence>
<dbReference type="STRING" id="1116229.S3DD67"/>
<keyword evidence="4" id="KW-1185">Reference proteome</keyword>
<sequence>MPPKKDWSIYTVDILKVECGKRSLVRSGTKADLISRLETCESQNATPLQSSGPPANAPAGPALEPSSLSVSNPSERELEKLCQENWTPYTSDPQGHQRRETIFAEQRAKHTEAVKKKDAAIARARAKCEKALEECRAERDERVKELQSEVEKRKSWMWAFGRLKELRAKKGMTTSASDYRPDRVQEGGSSVREKESGCGSDQVAAASKHARAVAKEKFSIPDEPDRRIRISPSPTPSKSVSISEGLGKSQGLMNGSTSATMHRTQPASLRNPVSASLCRKPAPSLNSTASLTSNQTQVTPLKSDGQPTTEAKASAKRSASDAFPEHEQRGARSGFNFIGFRHAAHHTCQPNRLASALDGLPLSIVAAAKPQVEAPVKVELPSLDSEERAIVIE</sequence>
<feature type="compositionally biased region" description="Basic and acidic residues" evidence="2">
    <location>
        <begin position="179"/>
        <end position="196"/>
    </location>
</feature>
<reference evidence="3 4" key="1">
    <citation type="journal article" date="2013" name="BMC Genomics">
        <title>Genomics-driven discovery of the pneumocandin biosynthetic gene cluster in the fungus Glarea lozoyensis.</title>
        <authorList>
            <person name="Chen L."/>
            <person name="Yue Q."/>
            <person name="Zhang X."/>
            <person name="Xiang M."/>
            <person name="Wang C."/>
            <person name="Li S."/>
            <person name="Che Y."/>
            <person name="Ortiz-Lopez F.J."/>
            <person name="Bills G.F."/>
            <person name="Liu X."/>
            <person name="An Z."/>
        </authorList>
    </citation>
    <scope>NUCLEOTIDE SEQUENCE [LARGE SCALE GENOMIC DNA]</scope>
    <source>
        <strain evidence="4">ATCC 20868 / MF5171</strain>
    </source>
</reference>
<proteinExistence type="predicted"/>
<keyword evidence="1" id="KW-0175">Coiled coil</keyword>
<dbReference type="Gene3D" id="1.10.720.30">
    <property type="entry name" value="SAP domain"/>
    <property type="match status" value="1"/>
</dbReference>
<evidence type="ECO:0000256" key="2">
    <source>
        <dbReference type="SAM" id="MobiDB-lite"/>
    </source>
</evidence>
<feature type="compositionally biased region" description="Basic and acidic residues" evidence="2">
    <location>
        <begin position="213"/>
        <end position="228"/>
    </location>
</feature>
<name>S3DD67_GLAL2</name>
<dbReference type="GeneID" id="19467529"/>
<feature type="coiled-coil region" evidence="1">
    <location>
        <begin position="114"/>
        <end position="141"/>
    </location>
</feature>
<dbReference type="RefSeq" id="XP_008088716.1">
    <property type="nucleotide sequence ID" value="XM_008090525.1"/>
</dbReference>
<evidence type="ECO:0000313" key="3">
    <source>
        <dbReference type="EMBL" id="EPE24628.1"/>
    </source>
</evidence>
<feature type="region of interest" description="Disordered" evidence="2">
    <location>
        <begin position="171"/>
        <end position="328"/>
    </location>
</feature>
<protein>
    <recommendedName>
        <fullName evidence="5">SAP domain-containing protein</fullName>
    </recommendedName>
</protein>